<keyword evidence="6" id="KW-0832">Ubl conjugation</keyword>
<feature type="compositionally biased region" description="Low complexity" evidence="12">
    <location>
        <begin position="568"/>
        <end position="584"/>
    </location>
</feature>
<feature type="domain" description="FHA" evidence="13">
    <location>
        <begin position="733"/>
        <end position="796"/>
    </location>
</feature>
<dbReference type="Gene3D" id="2.60.200.20">
    <property type="match status" value="1"/>
</dbReference>
<feature type="compositionally biased region" description="Polar residues" evidence="12">
    <location>
        <begin position="673"/>
        <end position="684"/>
    </location>
</feature>
<dbReference type="Pfam" id="PF00498">
    <property type="entry name" value="FHA"/>
    <property type="match status" value="1"/>
</dbReference>
<feature type="compositionally biased region" description="Low complexity" evidence="12">
    <location>
        <begin position="662"/>
        <end position="672"/>
    </location>
</feature>
<dbReference type="Proteomes" id="UP000318571">
    <property type="component" value="Chromosome 1"/>
</dbReference>
<feature type="compositionally biased region" description="Basic and acidic residues" evidence="12">
    <location>
        <begin position="101"/>
        <end position="118"/>
    </location>
</feature>
<dbReference type="GO" id="GO:0008380">
    <property type="term" value="P:RNA splicing"/>
    <property type="evidence" value="ECO:0007669"/>
    <property type="project" value="UniProtKB-KW"/>
</dbReference>
<feature type="compositionally biased region" description="Basic residues" evidence="12">
    <location>
        <begin position="478"/>
        <end position="494"/>
    </location>
</feature>
<evidence type="ECO:0000259" key="13">
    <source>
        <dbReference type="PROSITE" id="PS50006"/>
    </source>
</evidence>
<evidence type="ECO:0000256" key="12">
    <source>
        <dbReference type="SAM" id="MobiDB-lite"/>
    </source>
</evidence>
<dbReference type="InterPro" id="IPR008984">
    <property type="entry name" value="SMAD_FHA_dom_sf"/>
</dbReference>
<feature type="compositionally biased region" description="Basic residues" evidence="12">
    <location>
        <begin position="119"/>
        <end position="131"/>
    </location>
</feature>
<feature type="region of interest" description="Disordered" evidence="12">
    <location>
        <begin position="1"/>
        <end position="20"/>
    </location>
</feature>
<feature type="compositionally biased region" description="Basic and acidic residues" evidence="12">
    <location>
        <begin position="452"/>
        <end position="477"/>
    </location>
</feature>
<dbReference type="EMBL" id="VCGU01000010">
    <property type="protein sequence ID" value="TRY69580.1"/>
    <property type="molecule type" value="Genomic_DNA"/>
</dbReference>
<evidence type="ECO:0000256" key="11">
    <source>
        <dbReference type="ARBA" id="ARBA00055964"/>
    </source>
</evidence>
<comment type="subcellular location">
    <subcellularLocation>
        <location evidence="1">Nucleus</location>
    </subcellularLocation>
</comment>
<feature type="compositionally biased region" description="Basic residues" evidence="12">
    <location>
        <begin position="585"/>
        <end position="602"/>
    </location>
</feature>
<proteinExistence type="predicted"/>
<dbReference type="GO" id="GO:0005681">
    <property type="term" value="C:spliceosomal complex"/>
    <property type="evidence" value="ECO:0007669"/>
    <property type="project" value="UniProtKB-KW"/>
</dbReference>
<feature type="compositionally biased region" description="Low complexity" evidence="12">
    <location>
        <begin position="603"/>
        <end position="633"/>
    </location>
</feature>
<dbReference type="SMART" id="SM00240">
    <property type="entry name" value="FHA"/>
    <property type="match status" value="1"/>
</dbReference>
<dbReference type="FunFam" id="2.60.200.20:FF:000008">
    <property type="entry name" value="smad nuclear-interacting protein 1"/>
    <property type="match status" value="1"/>
</dbReference>
<evidence type="ECO:0000256" key="3">
    <source>
        <dbReference type="ARBA" id="ARBA00022553"/>
    </source>
</evidence>
<dbReference type="InterPro" id="IPR050923">
    <property type="entry name" value="Cell_Proc_Reg/RNA_Proc"/>
</dbReference>
<evidence type="ECO:0000256" key="2">
    <source>
        <dbReference type="ARBA" id="ARBA00022499"/>
    </source>
</evidence>
<evidence type="ECO:0000256" key="9">
    <source>
        <dbReference type="ARBA" id="ARBA00023187"/>
    </source>
</evidence>
<evidence type="ECO:0000313" key="15">
    <source>
        <dbReference type="Proteomes" id="UP000318571"/>
    </source>
</evidence>
<evidence type="ECO:0000256" key="8">
    <source>
        <dbReference type="ARBA" id="ARBA00023158"/>
    </source>
</evidence>
<dbReference type="PROSITE" id="PS50006">
    <property type="entry name" value="FHA_DOMAIN"/>
    <property type="match status" value="1"/>
</dbReference>
<evidence type="ECO:0000256" key="10">
    <source>
        <dbReference type="ARBA" id="ARBA00023242"/>
    </source>
</evidence>
<keyword evidence="5" id="KW-0747">Spliceosome</keyword>
<feature type="region of interest" description="Disordered" evidence="12">
    <location>
        <begin position="34"/>
        <end position="684"/>
    </location>
</feature>
<keyword evidence="7" id="KW-0175">Coiled coil</keyword>
<feature type="compositionally biased region" description="Basic and acidic residues" evidence="12">
    <location>
        <begin position="524"/>
        <end position="538"/>
    </location>
</feature>
<reference evidence="14 15" key="1">
    <citation type="journal article" date="2018" name="Nat. Ecol. Evol.">
        <title>Genomic signatures of mitonuclear coevolution across populations of Tigriopus californicus.</title>
        <authorList>
            <person name="Barreto F.S."/>
            <person name="Watson E.T."/>
            <person name="Lima T.G."/>
            <person name="Willett C.S."/>
            <person name="Edmands S."/>
            <person name="Li W."/>
            <person name="Burton R.S."/>
        </authorList>
    </citation>
    <scope>NUCLEOTIDE SEQUENCE [LARGE SCALE GENOMIC DNA]</scope>
    <source>
        <strain evidence="14 15">San Diego</strain>
    </source>
</reference>
<feature type="compositionally biased region" description="Acidic residues" evidence="12">
    <location>
        <begin position="74"/>
        <end position="100"/>
    </location>
</feature>
<evidence type="ECO:0000256" key="5">
    <source>
        <dbReference type="ARBA" id="ARBA00022728"/>
    </source>
</evidence>
<organism evidence="14 15">
    <name type="scientific">Tigriopus californicus</name>
    <name type="common">Marine copepod</name>
    <dbReference type="NCBI Taxonomy" id="6832"/>
    <lineage>
        <taxon>Eukaryota</taxon>
        <taxon>Metazoa</taxon>
        <taxon>Ecdysozoa</taxon>
        <taxon>Arthropoda</taxon>
        <taxon>Crustacea</taxon>
        <taxon>Multicrustacea</taxon>
        <taxon>Hexanauplia</taxon>
        <taxon>Copepoda</taxon>
        <taxon>Harpacticoida</taxon>
        <taxon>Harpacticidae</taxon>
        <taxon>Tigriopus</taxon>
    </lineage>
</organism>
<feature type="compositionally biased region" description="Basic residues" evidence="12">
    <location>
        <begin position="350"/>
        <end position="362"/>
    </location>
</feature>
<feature type="compositionally biased region" description="Basic residues" evidence="12">
    <location>
        <begin position="539"/>
        <end position="567"/>
    </location>
</feature>
<keyword evidence="15" id="KW-1185">Reference proteome</keyword>
<evidence type="ECO:0000256" key="7">
    <source>
        <dbReference type="ARBA" id="ARBA00023054"/>
    </source>
</evidence>
<evidence type="ECO:0000313" key="14">
    <source>
        <dbReference type="EMBL" id="TRY69580.1"/>
    </source>
</evidence>
<keyword evidence="3" id="KW-0597">Phosphoprotein</keyword>
<sequence length="837" mass="95196">MSGVRRVPPPPPPGFGDEEYYRLYGRPEDYHRYRAKVESHLQHQATGSHQAEDGVARPRTAGRTRRSKSVSLEPGEELEEEEEEEEDSLGDETELSEFEGEPEHEIRIRTPPPRDLRYHPRISRRRGRRHLHSNEEVFHHVTPSGRRRYPPPPPEEFLRGEKAIGRSRIRERSRSRSPLGLEEDQDEMSSLEEAELSPPVHRKGSRKAFENFRVTIPNTRGKKSQGPGGRGEEDPSEGSLSLSEEGEEDVEQPVEKSRRSTPPPIPLPKVKSAKERLGKRVTPPITTTISVSSDDDTPPPPKSRRRQSPPKSTSRRRPMTPSSPDRSKSRSRGRRERRRSFTPPNSNGRSGKKKKRKKRNRNRGGNSSNLSQRMEDTNKENEIMLKKLARKRRGGPPTSESSRVKNLAKMAGIKIPSKKLIDASRDQKRPRKRSISPNPRNLTPKPGFGSKLRSDRITQDRQRPRGPRSESQDQIKDKGRKKAGGSRSPKRWKHDKFTEASPIREKEYSKEEDEATFGSHWSRIRSERSKERDRDGNLRRTRSRSRGKSAGSKKRKLGRKRRSRRSRSYSSSSDSSRSSSGSSRSSHRRRGRRSSHRRRKRSYSSYSRSSSRSSSSSSSRSSSSRSSRSRSVSPIPHPRRARKANNVSLAAASLAPPPAPPQASTSTAASSSKDGVNMQTSGKLLQDTNLVNGVVVKYCEPPDARKPRTKWRLYVFKGNEELPILYIHRQSCYLMGRDRKVADVPLDHPSCSKQHAVLQYRLLDFRRPDGSTGRRVTPYVMDLNSANGTFLNNQKIESQKFVQVLEKDVLKFGFSSREYVLLHDQSKDAEGDDPGVE</sequence>
<feature type="compositionally biased region" description="Low complexity" evidence="12">
    <location>
        <begin position="281"/>
        <end position="292"/>
    </location>
</feature>
<keyword evidence="2" id="KW-1017">Isopeptide bond</keyword>
<keyword evidence="4" id="KW-0507">mRNA processing</keyword>
<dbReference type="SUPFAM" id="SSF49879">
    <property type="entry name" value="SMAD/FHA domain"/>
    <property type="match status" value="1"/>
</dbReference>
<protein>
    <recommendedName>
        <fullName evidence="13">FHA domain-containing protein</fullName>
    </recommendedName>
</protein>
<feature type="compositionally biased region" description="Basic and acidic residues" evidence="12">
    <location>
        <begin position="156"/>
        <end position="174"/>
    </location>
</feature>
<keyword evidence="8" id="KW-0943">RNA-mediated gene silencing</keyword>
<keyword evidence="9" id="KW-0508">mRNA splicing</keyword>
<evidence type="ECO:0000256" key="1">
    <source>
        <dbReference type="ARBA" id="ARBA00004123"/>
    </source>
</evidence>
<dbReference type="AlphaFoldDB" id="A0A553NVX7"/>
<dbReference type="STRING" id="6832.A0A553NVX7"/>
<comment type="function">
    <text evidence="11">Required for pre-mRNA splicing as component of the spliceosome. As a component of the minor spliceosome, involved in the splicing of U12-type introns in pre-mRNAs. Down-regulates NF-kappa-B signaling by competing with RELA for CREBBP/EP300 binding. Involved in the microRNA (miRNA) biogenesis. May be involved in cyclin-D1/CCND1 mRNA stability through the SNARP complex which associates with both the 3'end of the CCND1 gene and its mRNA.</text>
</comment>
<comment type="caution">
    <text evidence="14">The sequence shown here is derived from an EMBL/GenBank/DDBJ whole genome shotgun (WGS) entry which is preliminary data.</text>
</comment>
<dbReference type="GO" id="GO:0006397">
    <property type="term" value="P:mRNA processing"/>
    <property type="evidence" value="ECO:0007669"/>
    <property type="project" value="UniProtKB-KW"/>
</dbReference>
<dbReference type="GO" id="GO:0031047">
    <property type="term" value="P:regulatory ncRNA-mediated gene silencing"/>
    <property type="evidence" value="ECO:0007669"/>
    <property type="project" value="UniProtKB-KW"/>
</dbReference>
<dbReference type="OMA" id="ELEGSHW"/>
<name>A0A553NVX7_TIGCA</name>
<feature type="compositionally biased region" description="Basic and acidic residues" evidence="12">
    <location>
        <begin position="373"/>
        <end position="385"/>
    </location>
</feature>
<feature type="compositionally biased region" description="Basic and acidic residues" evidence="12">
    <location>
        <begin position="495"/>
        <end position="509"/>
    </location>
</feature>
<feature type="compositionally biased region" description="Basic residues" evidence="12">
    <location>
        <begin position="302"/>
        <end position="318"/>
    </location>
</feature>
<dbReference type="PANTHER" id="PTHR23308">
    <property type="entry name" value="NUCLEAR INHIBITOR OF PROTEIN PHOSPHATASE-1"/>
    <property type="match status" value="1"/>
</dbReference>
<gene>
    <name evidence="14" type="ORF">TCAL_11983</name>
</gene>
<accession>A0A553NVX7</accession>
<evidence type="ECO:0000256" key="6">
    <source>
        <dbReference type="ARBA" id="ARBA00022843"/>
    </source>
</evidence>
<evidence type="ECO:0000256" key="4">
    <source>
        <dbReference type="ARBA" id="ARBA00022664"/>
    </source>
</evidence>
<keyword evidence="10" id="KW-0539">Nucleus</keyword>
<dbReference type="InterPro" id="IPR000253">
    <property type="entry name" value="FHA_dom"/>
</dbReference>
<feature type="compositionally biased region" description="Acidic residues" evidence="12">
    <location>
        <begin position="181"/>
        <end position="195"/>
    </location>
</feature>
<feature type="compositionally biased region" description="Basic residues" evidence="12">
    <location>
        <begin position="329"/>
        <end position="340"/>
    </location>
</feature>